<gene>
    <name evidence="1" type="ordered locus">TUZN_0220</name>
</gene>
<keyword evidence="2" id="KW-1185">Reference proteome</keyword>
<dbReference type="AlphaFoldDB" id="F2L1X8"/>
<evidence type="ECO:0000313" key="2">
    <source>
        <dbReference type="Proteomes" id="UP000008138"/>
    </source>
</evidence>
<name>F2L1X8_THEU7</name>
<dbReference type="RefSeq" id="WP_013679055.1">
    <property type="nucleotide sequence ID" value="NC_015315.1"/>
</dbReference>
<dbReference type="eggNOG" id="arCOG00551">
    <property type="taxonomic scope" value="Archaea"/>
</dbReference>
<reference evidence="1 2" key="1">
    <citation type="journal article" date="2011" name="J. Bacteriol.">
        <title>Complete genome sequence of the thermoacidophilic crenarchaeon Thermoproteus uzoniensis 768-20.</title>
        <authorList>
            <person name="Mardanov A.V."/>
            <person name="Gumerov V.M."/>
            <person name="Beletsky A.V."/>
            <person name="Prokofeva M.I."/>
            <person name="Bonch-Osmolovskaya E.A."/>
            <person name="Ravin N.V."/>
            <person name="Skryabin K.G."/>
        </authorList>
    </citation>
    <scope>NUCLEOTIDE SEQUENCE [LARGE SCALE GENOMIC DNA]</scope>
    <source>
        <strain evidence="1 2">768-20</strain>
    </source>
</reference>
<reference key="2">
    <citation type="submission" date="2011-03" db="EMBL/GenBank/DDBJ databases">
        <title>Complete genome sequence of the thermoacidophilic crenarchaeon Thermoproteus uzoniensis 768-20.</title>
        <authorList>
            <person name="Mardanov A.V."/>
            <person name="Gumerov V.M."/>
            <person name="Beletsky A.V."/>
            <person name="Prokofeva M.I."/>
            <person name="Bonch-Osmolovskaya E.A."/>
            <person name="Ravin N.V."/>
            <person name="Skryabin K.G."/>
        </authorList>
    </citation>
    <scope>NUCLEOTIDE SEQUENCE</scope>
    <source>
        <strain>768-20</strain>
    </source>
</reference>
<dbReference type="GeneID" id="10359768"/>
<dbReference type="STRING" id="999630.TUZN_0220"/>
<accession>F2L1X8</accession>
<dbReference type="Gene3D" id="3.40.5.50">
    <property type="match status" value="1"/>
</dbReference>
<dbReference type="KEGG" id="tuz:TUZN_0220"/>
<evidence type="ECO:0000313" key="1">
    <source>
        <dbReference type="EMBL" id="AEA11719.1"/>
    </source>
</evidence>
<dbReference type="Proteomes" id="UP000008138">
    <property type="component" value="Chromosome"/>
</dbReference>
<protein>
    <submittedName>
        <fullName evidence="1">Uncharacterized protein</fullName>
    </submittedName>
</protein>
<dbReference type="EMBL" id="CP002590">
    <property type="protein sequence ID" value="AEA11719.1"/>
    <property type="molecule type" value="Genomic_DNA"/>
</dbReference>
<organism evidence="1 2">
    <name type="scientific">Thermoproteus uzoniensis (strain 768-20)</name>
    <dbReference type="NCBI Taxonomy" id="999630"/>
    <lineage>
        <taxon>Archaea</taxon>
        <taxon>Thermoproteota</taxon>
        <taxon>Thermoprotei</taxon>
        <taxon>Thermoproteales</taxon>
        <taxon>Thermoproteaceae</taxon>
        <taxon>Thermoproteus</taxon>
    </lineage>
</organism>
<dbReference type="HOGENOM" id="CLU_1631709_0_0_2"/>
<sequence>MLGEIYAWLEAEMNAKLLAKPPAPSYAELVNRLNEELRRTALPPALEEGIRIQLARALASIIELRVRKIAAELYQGREPRDLTAEEERLWGSLKRVLEMPAKASGRYEIVVFLDKFPIISTSDFKQIGPFNKGDLAKIPTEDARELEAKGVVRRFKLT</sequence>
<proteinExistence type="predicted"/>